<dbReference type="EMBL" id="JAUSUZ010000001">
    <property type="protein sequence ID" value="MDQ0364777.1"/>
    <property type="molecule type" value="Genomic_DNA"/>
</dbReference>
<sequence length="2306" mass="246491">MDRRRASVIPARLAKRQARVLAVALAAAVCGPLLAVPPAAAVPASPPHLTGQQVEIGRTGAEVAPGTAPTVSAPAVELPDPVWPGAGAVTATVPATGAGTVSAAGLSMSVARADDALPTKVGVEVLDRAAVPEALRDGVVLRVGGKQTSVAGRATVTVDYTSFEYAYGGDWASRLRLWRLPECALTTPERAGCSAVPLESVNDGVAGTVSALAEVQPVGVAQAANSRAELAGDVPTARTSGTLLLLAADNKGSSGDFGATSLAATSTWSAGGNSGGFSWSYGMGTPPVHAGPAPKLELGYSSSSVDGRTSASNNQPSWLGEGFDLETGYIERQYIGCNADTENGANNPESMRTGDLCWRSDNATISFQGSSTELIYQEGKGWHGRSEAGWTIKRLNNGTNGDNNGEYWELTGTDGTRYYFGQNNLPGQSAATNSVYTVPVYGNHSGEECHQATFAASSCDQAWRWNLDYVVDTRGNTLSYWYEQEKNQYATRATSSENVDYVRGGTLARIDYGTWDRGTSDRSVKPVGQVLFATADRCLADCGTHNAERWPDVPWDSECKLDATDCGTNYAPTFWSTKRLASITTQVWDTTVSPAKYQPVTSWTFAHSFPSPHDGTNAGLWLDSIVKTGLVGEAIAMPPITFTPAPMPNRVLTDVNQTNSWQRLTRLTTETGASTDIEYTLPECKAGNLPASPQSNTKLCYPVIGPNPLDPDGADITEYWHKYLVTKVVENDTPLADHRSPSMVTRYAYKGDPYWAFADDNGFTKPKRRTWSQFRGYETVETRVGSGAAMTLSRTTYLRGIEGRVSKASLGEDVTDQKAFAGMIRESVMYNGTEDKPLAKTVNVPWQSEPTASRTIGTDTVHARFTGIRVVHSGEAVGTGWRVGRVESTIEGTYGSITQVQDDGDTAVTGDESCTVNTYNRNTVKHIVALPKQITKTALACGKNPASADDIVSDTRTYYDGASSPDTVPTYGAITKTEVLDGWTAAGGTQWQVSGTIGTLDAFGRALSVTDSRGNAITTVYTPASGGPITAEKTTNVLGWSTTTEKSPYWGVTTKTTDPNGRVATIRYDALGRVSKVWEVGWAEADADKKDKPSARYTYGFASGRNAYPYTKTETLNARGNYLASYEILDGFLRARQIQTSTATGADRVVADTNYDEWGRVSTVYGAHAELGDPSGVLWGEPQWSVPAVTRTVYDLAGRGTDTIFLAGEGQTNQVEKWRSTIVYGGDRKIVTPPRGDVPTTTINDFRGRPVELRQHTTDAGVAGDYLATKYAYDRKGHLAKVTDPAGNEWTYGYDIKGRQTSADDPDRGPMTTKYNAYGDVVETTDARGEVLAYSYDVLGRKTATYDDSTSGNKRAEWIYDRLAGGPTLRGVLSQAIRYDNGSEYRVQMRTYNVRYQPLSVNYVIPAAEGALAGSYNFVYGYAGADGSPTTVTYPEAGSLTTEQVTTVYDAVNGLPSGLTTNIELTASSYVTLQEYTALGEPTLTRRKTGSGVYVESTNSYYEDGTRRFQGSKILTETGTGTVSDSTYVWDAAGNVQSISDKGDTQCFGYDKLRRLTSAWTPKAGVACGTAPSLANLGGPAPYWTDWTFDAIGNRKTETNHSAAGDATTTYAIPPSGPESVRPHAVTGSSTVTSGVAAPVNRAYGYDQAGNTTSRPGVAGTQTVTWDAENRAYTTIEGNTTTSYVYDADGTRLIRRDGTGRTLYLPGMEVRLNPDNTKVATRYYSFGGQTVASRTTNEISGLTWLFSDHQGTQSIAIAAGSQAVTVRRQNPYGGTRGAAVTWPNGKGFVGGDIDPTGLTHIGAREYDPALGRFISVDPIMDLTDPQQWNAYAYAHNNPISFSDPTGLRDCDYADCGSGGESKGDRDGDQQTDGAALGWGRPGGGRVVNNGARYTPIGTNAKNRVPTVVEYIESYNCEMWNPGIYNRCHISVREPEEIVEAVAFWLCQYHNECEVSDQILHESFIEGAELMSWIPVVGIPFSAALAKDAVENGNYVGAGLEIAGMIPVGKAAKVSKILDLLRGGEKASTKVADDAADVIGEACTVLRSFSAGTPVLMADGSSKPISEIRVGDLVYAEDPVTGEAGAYTVTGVWAHEDDLLDLRLTDGTVTTTADHPFWSERDQQWRHAGELPQGDHLRVADGGTSEVIGTVARSKRTAMAYNLTVDHLHTYYVFAGNAPVLVHNTGGCGITELYHGADIESLVNVLNNGLDASAAAAKHTDGPGGFFMATHIDDAEFFAVRNGTGAVIKVRISDAAMAQLRDAGAVSGPIPIGPKSPAFVGHEFHVPTGAFDLFNSLRASGEISVSP</sequence>
<dbReference type="CDD" id="cd00081">
    <property type="entry name" value="Hint"/>
    <property type="match status" value="1"/>
</dbReference>
<feature type="signal peptide" evidence="2">
    <location>
        <begin position="1"/>
        <end position="35"/>
    </location>
</feature>
<feature type="region of interest" description="Disordered" evidence="1">
    <location>
        <begin position="1857"/>
        <end position="1881"/>
    </location>
</feature>
<dbReference type="SUPFAM" id="SSF51294">
    <property type="entry name" value="Hedgehog/intein (Hint) domain"/>
    <property type="match status" value="1"/>
</dbReference>
<dbReference type="PANTHER" id="PTHR32305">
    <property type="match status" value="1"/>
</dbReference>
<comment type="caution">
    <text evidence="4">The sequence shown here is derived from an EMBL/GenBank/DDBJ whole genome shotgun (WGS) entry which is preliminary data.</text>
</comment>
<evidence type="ECO:0000259" key="3">
    <source>
        <dbReference type="SMART" id="SM00306"/>
    </source>
</evidence>
<dbReference type="InterPro" id="IPR030934">
    <property type="entry name" value="Intein_C"/>
</dbReference>
<evidence type="ECO:0000313" key="5">
    <source>
        <dbReference type="Proteomes" id="UP001240236"/>
    </source>
</evidence>
<dbReference type="NCBIfam" id="TIGR01443">
    <property type="entry name" value="intein_Cterm"/>
    <property type="match status" value="1"/>
</dbReference>
<keyword evidence="2" id="KW-0732">Signal</keyword>
<dbReference type="InterPro" id="IPR036844">
    <property type="entry name" value="Hint_dom_sf"/>
</dbReference>
<feature type="chain" id="PRO_5042048262" evidence="2">
    <location>
        <begin position="36"/>
        <end position="2306"/>
    </location>
</feature>
<gene>
    <name evidence="4" type="ORF">J2S42_001446</name>
</gene>
<dbReference type="Proteomes" id="UP001240236">
    <property type="component" value="Unassembled WGS sequence"/>
</dbReference>
<accession>A0AAE3VWW4</accession>
<dbReference type="PROSITE" id="PS50818">
    <property type="entry name" value="INTEIN_C_TER"/>
    <property type="match status" value="1"/>
</dbReference>
<dbReference type="SMART" id="SM00306">
    <property type="entry name" value="HintN"/>
    <property type="match status" value="1"/>
</dbReference>
<dbReference type="InterPro" id="IPR006530">
    <property type="entry name" value="YD"/>
</dbReference>
<dbReference type="PANTHER" id="PTHR32305:SF17">
    <property type="entry name" value="TRNA NUCLEASE WAPA"/>
    <property type="match status" value="1"/>
</dbReference>
<reference evidence="4 5" key="1">
    <citation type="submission" date="2023-07" db="EMBL/GenBank/DDBJ databases">
        <title>Sequencing the genomes of 1000 actinobacteria strains.</title>
        <authorList>
            <person name="Klenk H.-P."/>
        </authorList>
    </citation>
    <scope>NUCLEOTIDE SEQUENCE [LARGE SCALE GENOMIC DNA]</scope>
    <source>
        <strain evidence="4 5">DSM 44709</strain>
    </source>
</reference>
<dbReference type="InterPro" id="IPR050708">
    <property type="entry name" value="T6SS_VgrG/RHS"/>
</dbReference>
<feature type="region of interest" description="Disordered" evidence="1">
    <location>
        <begin position="1607"/>
        <end position="1631"/>
    </location>
</feature>
<protein>
    <submittedName>
        <fullName evidence="4">RHS repeat-associated protein</fullName>
    </submittedName>
</protein>
<dbReference type="Gene3D" id="2.170.16.10">
    <property type="entry name" value="Hedgehog/Intein (Hint) domain"/>
    <property type="match status" value="1"/>
</dbReference>
<dbReference type="NCBIfam" id="TIGR01643">
    <property type="entry name" value="YD_repeat_2x"/>
    <property type="match status" value="2"/>
</dbReference>
<dbReference type="RefSeq" id="WP_307236448.1">
    <property type="nucleotide sequence ID" value="NZ_JAUSUZ010000001.1"/>
</dbReference>
<dbReference type="Pfam" id="PF07591">
    <property type="entry name" value="PT-HINT"/>
    <property type="match status" value="1"/>
</dbReference>
<dbReference type="NCBIfam" id="TIGR03696">
    <property type="entry name" value="Rhs_assc_core"/>
    <property type="match status" value="1"/>
</dbReference>
<dbReference type="InterPro" id="IPR031325">
    <property type="entry name" value="RHS_repeat"/>
</dbReference>
<dbReference type="InterPro" id="IPR022385">
    <property type="entry name" value="Rhs_assc_core"/>
</dbReference>
<proteinExistence type="predicted"/>
<dbReference type="Gene3D" id="2.180.10.10">
    <property type="entry name" value="RHS repeat-associated core"/>
    <property type="match status" value="1"/>
</dbReference>
<name>A0AAE3VWW4_9ACTN</name>
<organism evidence="4 5">
    <name type="scientific">Catenuloplanes indicus</name>
    <dbReference type="NCBI Taxonomy" id="137267"/>
    <lineage>
        <taxon>Bacteria</taxon>
        <taxon>Bacillati</taxon>
        <taxon>Actinomycetota</taxon>
        <taxon>Actinomycetes</taxon>
        <taxon>Micromonosporales</taxon>
        <taxon>Micromonosporaceae</taxon>
        <taxon>Catenuloplanes</taxon>
    </lineage>
</organism>
<evidence type="ECO:0000256" key="1">
    <source>
        <dbReference type="SAM" id="MobiDB-lite"/>
    </source>
</evidence>
<feature type="domain" description="Hint" evidence="3">
    <location>
        <begin position="2045"/>
        <end position="2140"/>
    </location>
</feature>
<dbReference type="Pfam" id="PF05593">
    <property type="entry name" value="RHS_repeat"/>
    <property type="match status" value="2"/>
</dbReference>
<keyword evidence="5" id="KW-1185">Reference proteome</keyword>
<evidence type="ECO:0000313" key="4">
    <source>
        <dbReference type="EMBL" id="MDQ0364777.1"/>
    </source>
</evidence>
<dbReference type="InterPro" id="IPR003587">
    <property type="entry name" value="Hint_dom_N"/>
</dbReference>
<evidence type="ECO:0000256" key="2">
    <source>
        <dbReference type="SAM" id="SignalP"/>
    </source>
</evidence>